<dbReference type="EMBL" id="AP017312">
    <property type="protein sequence ID" value="BAU29915.1"/>
    <property type="molecule type" value="Genomic_DNA"/>
</dbReference>
<dbReference type="InterPro" id="IPR027463">
    <property type="entry name" value="AcrB_DN_DC_subdom"/>
</dbReference>
<dbReference type="Gene3D" id="3.30.70.1430">
    <property type="entry name" value="Multidrug efflux transporter AcrB pore domain"/>
    <property type="match status" value="2"/>
</dbReference>
<dbReference type="AlphaFoldDB" id="A0A0U4WNW4"/>
<keyword evidence="2" id="KW-1185">Reference proteome</keyword>
<dbReference type="RefSeq" id="WP_096467549.1">
    <property type="nucleotide sequence ID" value="NZ_AP017312.1"/>
</dbReference>
<dbReference type="SUPFAM" id="SSF82866">
    <property type="entry name" value="Multidrug efflux transporter AcrB transmembrane domain"/>
    <property type="match status" value="2"/>
</dbReference>
<dbReference type="GO" id="GO:0005886">
    <property type="term" value="C:plasma membrane"/>
    <property type="evidence" value="ECO:0007669"/>
    <property type="project" value="TreeGrafter"/>
</dbReference>
<protein>
    <submittedName>
        <fullName evidence="1">Swarming motility protein SwrC</fullName>
    </submittedName>
</protein>
<dbReference type="PANTHER" id="PTHR32063">
    <property type="match status" value="1"/>
</dbReference>
<dbReference type="KEGG" id="asoc:CB4_04187"/>
<dbReference type="SUPFAM" id="SSF82714">
    <property type="entry name" value="Multidrug efflux transporter AcrB TolC docking domain, DN and DC subdomains"/>
    <property type="match status" value="2"/>
</dbReference>
<dbReference type="OrthoDB" id="9757876at2"/>
<dbReference type="Gene3D" id="1.20.1640.10">
    <property type="entry name" value="Multidrug efflux transporter AcrB transmembrane domain"/>
    <property type="match status" value="2"/>
</dbReference>
<dbReference type="Gene3D" id="3.30.70.1320">
    <property type="entry name" value="Multidrug efflux transporter AcrB pore domain like"/>
    <property type="match status" value="1"/>
</dbReference>
<proteinExistence type="predicted"/>
<dbReference type="Pfam" id="PF00873">
    <property type="entry name" value="ACR_tran"/>
    <property type="match status" value="1"/>
</dbReference>
<dbReference type="Gene3D" id="3.30.70.1440">
    <property type="entry name" value="Multidrug efflux transporter AcrB pore domain"/>
    <property type="match status" value="1"/>
</dbReference>
<dbReference type="InterPro" id="IPR001036">
    <property type="entry name" value="Acrflvin-R"/>
</dbReference>
<dbReference type="GO" id="GO:0042910">
    <property type="term" value="F:xenobiotic transmembrane transporter activity"/>
    <property type="evidence" value="ECO:0007669"/>
    <property type="project" value="TreeGrafter"/>
</dbReference>
<dbReference type="Proteomes" id="UP000217696">
    <property type="component" value="Chromosome"/>
</dbReference>
<name>A0A0U4WNW4_9BACL</name>
<organism evidence="1 2">
    <name type="scientific">Aneurinibacillus soli</name>
    <dbReference type="NCBI Taxonomy" id="1500254"/>
    <lineage>
        <taxon>Bacteria</taxon>
        <taxon>Bacillati</taxon>
        <taxon>Bacillota</taxon>
        <taxon>Bacilli</taxon>
        <taxon>Bacillales</taxon>
        <taxon>Paenibacillaceae</taxon>
        <taxon>Aneurinibacillus group</taxon>
        <taxon>Aneurinibacillus</taxon>
    </lineage>
</organism>
<dbReference type="PANTHER" id="PTHR32063:SF0">
    <property type="entry name" value="SWARMING MOTILITY PROTEIN SWRC"/>
    <property type="match status" value="1"/>
</dbReference>
<dbReference type="SUPFAM" id="SSF82693">
    <property type="entry name" value="Multidrug efflux transporter AcrB pore domain, PN1, PN2, PC1 and PC2 subdomains"/>
    <property type="match status" value="3"/>
</dbReference>
<accession>A0A0U4WNW4</accession>
<gene>
    <name evidence="1" type="primary">swrC_4</name>
    <name evidence="1" type="ORF">CB4_04187</name>
</gene>
<sequence>MEFLTRFSLKNSAAVIIIVVLIILGGIVSALSLKVENMPDISFPVVIVETVYPNAAPEDVLDDVTKPLEKAVDKIEGIKYLNTISRDNASVLVIMLNSGVDVDKARDEVERKVSGVKLPVDAERPQISTEGFSSEPIYYVSVAPKNENASAESLDSLITNTVKPELEGITGVESVSVIGDRIRKVRIYPKLAALNQYGFSPSQFKQLVLSNHVGIPAGTVKINGEDNAVRVLTKFTNVEQIRNTKLFLPAGMNGGLSYVKVGDIADVEFEVKQEQISYLDGKPGISLRVYKSREGNTVETGKLVTQKLEEMQKRYPDLRIKTVYDSSVNIKNSISGMMKEGIMGAVMASIMILLFLRNMKSTIIVLVSIPLSILVSLIFMNWLNLTLNMMTLFGMAIAVGRVVDDSIVVIENIFRHLQMNQMRNTALIRLAAKEVTNAITSSTITTIAVFAPIAFVSGIVGEVFRPFAITVVCSLLASLLVAVTVVPLMTKLLLLRSTKVKEHKSGRLTHTYVNLLTWSLGHKLLTAAIALVLFVGSFGLVSLLNVSMFGDSKLGIIQTQLTMPKGTALEETASMTDKLQTVMQKHPEVDYIETVIGSGGQDNKSSMFVMLKDSANPGAIVDAFRKETDPMIPAETKFTINKISNGANEAYEVVLNGPSKESLQEAAEQVKEHMKKNPELFNVNDNLSDKKSEVIIRVDRDKAAEWGLSPSQISGDINSLVGGNKIGKIKIDEEEYDFMLGLKEEDSNSVEKIKGVELRTPSGQQVFLSDIADVKKEEAPAEIMRRDKKEYISIKADIASANKEGVSSAENAELRKLTLPAGVSISSGGVSEDMQKSFTEMFYALGAAVVMVYIVMVIAFGNAMAPLSILLSLPLAAIGGLVGLFVTRSTLDLTALIGFLMLIGVVVTNAIVYVDRVQQQREAGMPIREALLEAGVTRLRPILMTALATIVALLPLGLGEVKGSLMSPGLAIVVIGGLTTSTLLTLVVVPVGYEALDRLRSKFLRKNKSKEGNVPDQDVQQSI</sequence>
<dbReference type="PRINTS" id="PR00702">
    <property type="entry name" value="ACRIFLAVINRP"/>
</dbReference>
<evidence type="ECO:0000313" key="2">
    <source>
        <dbReference type="Proteomes" id="UP000217696"/>
    </source>
</evidence>
<evidence type="ECO:0000313" key="1">
    <source>
        <dbReference type="EMBL" id="BAU29915.1"/>
    </source>
</evidence>
<reference evidence="1 2" key="1">
    <citation type="submission" date="2015-12" db="EMBL/GenBank/DDBJ databases">
        <title>Genome sequence of Aneurinibacillus soli.</title>
        <authorList>
            <person name="Lee J.S."/>
            <person name="Lee K.C."/>
            <person name="Kim K.K."/>
            <person name="Lee B.W."/>
        </authorList>
    </citation>
    <scope>NUCLEOTIDE SEQUENCE [LARGE SCALE GENOMIC DNA]</scope>
    <source>
        <strain evidence="1 2">CB4</strain>
    </source>
</reference>
<dbReference type="Gene3D" id="3.30.2090.10">
    <property type="entry name" value="Multidrug efflux transporter AcrB TolC docking domain, DN and DC subdomains"/>
    <property type="match status" value="2"/>
</dbReference>